<dbReference type="Proteomes" id="UP000000872">
    <property type="component" value="Segment"/>
</dbReference>
<keyword evidence="1" id="KW-1133">Transmembrane helix</keyword>
<feature type="transmembrane region" description="Helical" evidence="1">
    <location>
        <begin position="162"/>
        <end position="181"/>
    </location>
</feature>
<feature type="transmembrane region" description="Helical" evidence="1">
    <location>
        <begin position="22"/>
        <end position="45"/>
    </location>
</feature>
<dbReference type="RefSeq" id="NP_064946.1">
    <property type="nucleotide sequence ID" value="NC_002520.1"/>
</dbReference>
<dbReference type="EMBL" id="AF250284">
    <property type="protein sequence ID" value="AAG02870.1"/>
    <property type="molecule type" value="Genomic_DNA"/>
</dbReference>
<accession>Q9EMN5</accession>
<proteinExistence type="predicted"/>
<organismHost>
    <name type="scientific">Amsacta</name>
    <dbReference type="NCBI Taxonomy" id="340055"/>
</organismHost>
<dbReference type="InterPro" id="IPR038330">
    <property type="entry name" value="TspO/MBR-related_sf"/>
</dbReference>
<evidence type="ECO:0000313" key="2">
    <source>
        <dbReference type="EMBL" id="AAG02870.1"/>
    </source>
</evidence>
<gene>
    <name evidence="2" type="primary">AMV164</name>
</gene>
<protein>
    <submittedName>
        <fullName evidence="2">AMV164</fullName>
    </submittedName>
</protein>
<feature type="transmembrane region" description="Helical" evidence="1">
    <location>
        <begin position="104"/>
        <end position="121"/>
    </location>
</feature>
<reference evidence="2 3" key="1">
    <citation type="journal article" date="2000" name="Virology">
        <title>Complete genomic sequence of the Amsacta moorei entomopoxvirus: analysis and comparison with other poxviruses.</title>
        <authorList>
            <person name="Bawden A.L."/>
            <person name="Glassberg K.J."/>
            <person name="Diggans J."/>
            <person name="Shaw R."/>
            <person name="Farmerie W."/>
            <person name="Moyer R.W."/>
        </authorList>
    </citation>
    <scope>NUCLEOTIDE SEQUENCE [LARGE SCALE GENOMIC DNA]</scope>
</reference>
<feature type="transmembrane region" description="Helical" evidence="1">
    <location>
        <begin position="66"/>
        <end position="89"/>
    </location>
</feature>
<evidence type="ECO:0000313" key="3">
    <source>
        <dbReference type="Proteomes" id="UP000000872"/>
    </source>
</evidence>
<sequence length="236" mass="27446">MDNTAGQSNIVDTIKNLITSQLSFAIIIFILPLIGLISSNIYTSSSSELWYSNIRFTLPDISHGPYGLYISTFFYLIAGGALVLIYQYYNEGFVANIKSRREQLFIYLFYMIPVLFFLIYISNPITYQTQSLLASGVLYIFATFISLIILYLTFNINNYAKWLWLIFVIWLLYNTIFYFSYFTPENNTMFLANNVCNNNTTHQTIIKEQQQQMVNIDPQQRTTIVNQTEEDIIITN</sequence>
<dbReference type="KEGG" id="vg:1494754"/>
<name>Q9EMN5_AMEPV</name>
<keyword evidence="1" id="KW-0472">Membrane</keyword>
<organism evidence="2 3">
    <name type="scientific">Amsacta moorei entomopoxvirus</name>
    <name type="common">AmEPV</name>
    <dbReference type="NCBI Taxonomy" id="28321"/>
    <lineage>
        <taxon>Viruses</taxon>
        <taxon>Varidnaviria</taxon>
        <taxon>Bamfordvirae</taxon>
        <taxon>Nucleocytoviricota</taxon>
        <taxon>Pokkesviricetes</taxon>
        <taxon>Chitovirales</taxon>
        <taxon>Poxviridae</taxon>
        <taxon>Entomopoxvirinae</taxon>
        <taxon>Betaentomopoxvirus</taxon>
    </lineage>
</organism>
<keyword evidence="3" id="KW-1185">Reference proteome</keyword>
<dbReference type="OrthoDB" id="14345at10239"/>
<dbReference type="GeneID" id="1494754"/>
<keyword evidence="1" id="KW-0812">Transmembrane</keyword>
<evidence type="ECO:0000256" key="1">
    <source>
        <dbReference type="SAM" id="Phobius"/>
    </source>
</evidence>
<dbReference type="Gene3D" id="1.20.1260.100">
    <property type="entry name" value="TspO/MBR protein"/>
    <property type="match status" value="1"/>
</dbReference>
<feature type="transmembrane region" description="Helical" evidence="1">
    <location>
        <begin position="133"/>
        <end position="156"/>
    </location>
</feature>